<reference evidence="1" key="1">
    <citation type="submission" date="2023-04" db="EMBL/GenBank/DDBJ databases">
        <title>Phytophthora lilii NBRC 32176.</title>
        <authorList>
            <person name="Ichikawa N."/>
            <person name="Sato H."/>
            <person name="Tonouchi N."/>
        </authorList>
    </citation>
    <scope>NUCLEOTIDE SEQUENCE</scope>
    <source>
        <strain evidence="1">NBRC 32176</strain>
    </source>
</reference>
<evidence type="ECO:0000313" key="1">
    <source>
        <dbReference type="EMBL" id="GMF66324.1"/>
    </source>
</evidence>
<dbReference type="Proteomes" id="UP001165083">
    <property type="component" value="Unassembled WGS sequence"/>
</dbReference>
<evidence type="ECO:0000313" key="2">
    <source>
        <dbReference type="Proteomes" id="UP001165083"/>
    </source>
</evidence>
<dbReference type="EMBL" id="BSXW01012600">
    <property type="protein sequence ID" value="GMF66324.1"/>
    <property type="molecule type" value="Genomic_DNA"/>
</dbReference>
<name>A0A9W6YKE5_9STRA</name>
<gene>
    <name evidence="1" type="ORF">Plil01_001879900</name>
</gene>
<protein>
    <submittedName>
        <fullName evidence="1">Unnamed protein product</fullName>
    </submittedName>
</protein>
<keyword evidence="2" id="KW-1185">Reference proteome</keyword>
<sequence length="115" mass="12587">MIRRDDVDTTSDTKLITQNHQRISMLRSFFGNNIQEMGCVPSKDLKTNLTADEPAQVIGSTIMHADQIVALGDSAFVPIRDAKTGEGAIMEIHVGEKKISIYRGMANRAVRSGIA</sequence>
<proteinExistence type="predicted"/>
<organism evidence="1 2">
    <name type="scientific">Phytophthora lilii</name>
    <dbReference type="NCBI Taxonomy" id="2077276"/>
    <lineage>
        <taxon>Eukaryota</taxon>
        <taxon>Sar</taxon>
        <taxon>Stramenopiles</taxon>
        <taxon>Oomycota</taxon>
        <taxon>Peronosporomycetes</taxon>
        <taxon>Peronosporales</taxon>
        <taxon>Peronosporaceae</taxon>
        <taxon>Phytophthora</taxon>
    </lineage>
</organism>
<comment type="caution">
    <text evidence="1">The sequence shown here is derived from an EMBL/GenBank/DDBJ whole genome shotgun (WGS) entry which is preliminary data.</text>
</comment>
<dbReference type="OrthoDB" id="10368633at2759"/>
<dbReference type="AlphaFoldDB" id="A0A9W6YKE5"/>
<accession>A0A9W6YKE5</accession>